<sequence length="117" mass="13219">MRSEEQEMAEQLKQELEEIRFLGAEKVISRTFPKSSRERLSSLWNKEVEISAAAIGYFGAVAAVLLLGGLLWREAIVKPAVSVPLQVSNELLEAGGNYYWKDQYERMVARLENSGQD</sequence>
<evidence type="ECO:0000313" key="2">
    <source>
        <dbReference type="EMBL" id="KZS43849.1"/>
    </source>
</evidence>
<gene>
    <name evidence="2" type="ORF">AWU65_27600</name>
</gene>
<protein>
    <recommendedName>
        <fullName evidence="4">DUF3619 family protein</fullName>
    </recommendedName>
</protein>
<dbReference type="AlphaFoldDB" id="A0A163EKF1"/>
<keyword evidence="1" id="KW-0812">Transmembrane</keyword>
<comment type="caution">
    <text evidence="2">The sequence shown here is derived from an EMBL/GenBank/DDBJ whole genome shotgun (WGS) entry which is preliminary data.</text>
</comment>
<dbReference type="Proteomes" id="UP000076796">
    <property type="component" value="Unassembled WGS sequence"/>
</dbReference>
<dbReference type="RefSeq" id="WP_063480070.1">
    <property type="nucleotide sequence ID" value="NZ_CP147845.1"/>
</dbReference>
<dbReference type="EMBL" id="LWMH01000002">
    <property type="protein sequence ID" value="KZS43849.1"/>
    <property type="molecule type" value="Genomic_DNA"/>
</dbReference>
<dbReference type="OrthoDB" id="2665022at2"/>
<name>A0A163EKF1_9BACL</name>
<evidence type="ECO:0008006" key="4">
    <source>
        <dbReference type="Google" id="ProtNLM"/>
    </source>
</evidence>
<accession>A0A163EKF1</accession>
<proteinExistence type="predicted"/>
<keyword evidence="1" id="KW-1133">Transmembrane helix</keyword>
<reference evidence="2" key="1">
    <citation type="journal article" date="2016" name="Genome Announc.">
        <title>Draft genomes of two strains of Paenibacillus glucanolyticus with capability to degrade lignocellulose.</title>
        <authorList>
            <person name="Mathews S.L."/>
            <person name="Pawlak J."/>
            <person name="Grunden A.M."/>
        </authorList>
    </citation>
    <scope>NUCLEOTIDE SEQUENCE [LARGE SCALE GENOMIC DNA]</scope>
    <source>
        <strain evidence="2">SLM1</strain>
    </source>
</reference>
<keyword evidence="1" id="KW-0472">Membrane</keyword>
<dbReference type="GeneID" id="97554599"/>
<organism evidence="2 3">
    <name type="scientific">Paenibacillus glucanolyticus</name>
    <dbReference type="NCBI Taxonomy" id="59843"/>
    <lineage>
        <taxon>Bacteria</taxon>
        <taxon>Bacillati</taxon>
        <taxon>Bacillota</taxon>
        <taxon>Bacilli</taxon>
        <taxon>Bacillales</taxon>
        <taxon>Paenibacillaceae</taxon>
        <taxon>Paenibacillus</taxon>
    </lineage>
</organism>
<dbReference type="STRING" id="59843.A3958_26335"/>
<evidence type="ECO:0000313" key="3">
    <source>
        <dbReference type="Proteomes" id="UP000076796"/>
    </source>
</evidence>
<keyword evidence="3" id="KW-1185">Reference proteome</keyword>
<feature type="transmembrane region" description="Helical" evidence="1">
    <location>
        <begin position="50"/>
        <end position="72"/>
    </location>
</feature>
<evidence type="ECO:0000256" key="1">
    <source>
        <dbReference type="SAM" id="Phobius"/>
    </source>
</evidence>